<reference evidence="5 6" key="1">
    <citation type="submission" date="2020-01" db="EMBL/GenBank/DDBJ databases">
        <title>Spongiivirga citrea KCTC 32990T.</title>
        <authorList>
            <person name="Wang G."/>
        </authorList>
    </citation>
    <scope>NUCLEOTIDE SEQUENCE [LARGE SCALE GENOMIC DNA]</scope>
    <source>
        <strain evidence="5 6">KCTC 32990</strain>
    </source>
</reference>
<comment type="catalytic activity">
    <reaction evidence="3">
        <text>uridine + phosphate = alpha-D-ribose 1-phosphate + uracil</text>
        <dbReference type="Rhea" id="RHEA:24388"/>
        <dbReference type="ChEBI" id="CHEBI:16704"/>
        <dbReference type="ChEBI" id="CHEBI:17568"/>
        <dbReference type="ChEBI" id="CHEBI:43474"/>
        <dbReference type="ChEBI" id="CHEBI:57720"/>
        <dbReference type="EC" id="2.4.2.3"/>
    </reaction>
</comment>
<dbReference type="AlphaFoldDB" id="A0A6M0CI74"/>
<dbReference type="SUPFAM" id="SSF53167">
    <property type="entry name" value="Purine and uridine phosphorylases"/>
    <property type="match status" value="1"/>
</dbReference>
<evidence type="ECO:0000256" key="2">
    <source>
        <dbReference type="ARBA" id="ARBA00021980"/>
    </source>
</evidence>
<dbReference type="GO" id="GO:0004731">
    <property type="term" value="F:purine-nucleoside phosphorylase activity"/>
    <property type="evidence" value="ECO:0007669"/>
    <property type="project" value="TreeGrafter"/>
</dbReference>
<accession>A0A6M0CI74</accession>
<dbReference type="Pfam" id="PF01048">
    <property type="entry name" value="PNP_UDP_1"/>
    <property type="match status" value="1"/>
</dbReference>
<evidence type="ECO:0000256" key="3">
    <source>
        <dbReference type="ARBA" id="ARBA00048447"/>
    </source>
</evidence>
<organism evidence="5 6">
    <name type="scientific">Spongiivirga citrea</name>
    <dbReference type="NCBI Taxonomy" id="1481457"/>
    <lineage>
        <taxon>Bacteria</taxon>
        <taxon>Pseudomonadati</taxon>
        <taxon>Bacteroidota</taxon>
        <taxon>Flavobacteriia</taxon>
        <taxon>Flavobacteriales</taxon>
        <taxon>Flavobacteriaceae</taxon>
        <taxon>Spongiivirga</taxon>
    </lineage>
</organism>
<comment type="caution">
    <text evidence="5">The sequence shown here is derived from an EMBL/GenBank/DDBJ whole genome shotgun (WGS) entry which is preliminary data.</text>
</comment>
<feature type="domain" description="Nucleoside phosphorylase" evidence="4">
    <location>
        <begin position="30"/>
        <end position="262"/>
    </location>
</feature>
<dbReference type="CDD" id="cd00436">
    <property type="entry name" value="UP_TbUP-like"/>
    <property type="match status" value="1"/>
</dbReference>
<evidence type="ECO:0000256" key="1">
    <source>
        <dbReference type="ARBA" id="ARBA00011888"/>
    </source>
</evidence>
<dbReference type="InterPro" id="IPR000845">
    <property type="entry name" value="Nucleoside_phosphorylase_d"/>
</dbReference>
<gene>
    <name evidence="5" type="ORF">GWK10_00330</name>
</gene>
<dbReference type="GO" id="GO:0006152">
    <property type="term" value="P:purine nucleoside catabolic process"/>
    <property type="evidence" value="ECO:0007669"/>
    <property type="project" value="TreeGrafter"/>
</dbReference>
<sequence length="291" mass="32477">MWIAESELIINPDGSIYHLNLKPEQLAETIITVGDPDRVAKVTDLFDSIEFTVQKREFKTTTGSFKGKRITVISTGIGTDNIDIVFNELDALVNIDFETRTIKEKKTSLQIIRIGTSGSIQASIPVGSFLISEYGIGFDGLMHFYDKKHQELEFSKALKDHLQWDTHMTVPYTYKADPELVNQLSSDEIVNGITVTNAGFYGPQGRQLRLQPTDPKMNDKLASFNYNGKQITNLEMETAANYGLAFLLGHKTVSMNAIIANRAIGDFSPDPYAVVKNLIEYTLNKITADSK</sequence>
<dbReference type="EMBL" id="JAABOQ010000001">
    <property type="protein sequence ID" value="NER15634.1"/>
    <property type="molecule type" value="Genomic_DNA"/>
</dbReference>
<keyword evidence="6" id="KW-1185">Reference proteome</keyword>
<proteinExistence type="predicted"/>
<evidence type="ECO:0000313" key="5">
    <source>
        <dbReference type="EMBL" id="NER15634.1"/>
    </source>
</evidence>
<dbReference type="GO" id="GO:0004850">
    <property type="term" value="F:uridine phosphorylase activity"/>
    <property type="evidence" value="ECO:0007669"/>
    <property type="project" value="UniProtKB-EC"/>
</dbReference>
<protein>
    <recommendedName>
        <fullName evidence="2">Uridine phosphorylase</fullName>
        <ecNumber evidence="1">2.4.2.3</ecNumber>
    </recommendedName>
</protein>
<name>A0A6M0CI74_9FLAO</name>
<dbReference type="Proteomes" id="UP000474296">
    <property type="component" value="Unassembled WGS sequence"/>
</dbReference>
<dbReference type="RefSeq" id="WP_164028911.1">
    <property type="nucleotide sequence ID" value="NZ_JAABOQ010000001.1"/>
</dbReference>
<evidence type="ECO:0000259" key="4">
    <source>
        <dbReference type="Pfam" id="PF01048"/>
    </source>
</evidence>
<evidence type="ECO:0000313" key="6">
    <source>
        <dbReference type="Proteomes" id="UP000474296"/>
    </source>
</evidence>
<dbReference type="GO" id="GO:0005829">
    <property type="term" value="C:cytosol"/>
    <property type="evidence" value="ECO:0007669"/>
    <property type="project" value="TreeGrafter"/>
</dbReference>
<dbReference type="Gene3D" id="3.40.50.1580">
    <property type="entry name" value="Nucleoside phosphorylase domain"/>
    <property type="match status" value="1"/>
</dbReference>
<dbReference type="PANTHER" id="PTHR43691:SF11">
    <property type="entry name" value="FI09636P-RELATED"/>
    <property type="match status" value="1"/>
</dbReference>
<dbReference type="InterPro" id="IPR035994">
    <property type="entry name" value="Nucleoside_phosphorylase_sf"/>
</dbReference>
<dbReference type="PANTHER" id="PTHR43691">
    <property type="entry name" value="URIDINE PHOSPHORYLASE"/>
    <property type="match status" value="1"/>
</dbReference>
<dbReference type="EC" id="2.4.2.3" evidence="1"/>